<dbReference type="Proteomes" id="UP000017836">
    <property type="component" value="Unassembled WGS sequence"/>
</dbReference>
<dbReference type="eggNOG" id="KOG1619">
    <property type="taxonomic scope" value="Eukaryota"/>
</dbReference>
<dbReference type="Gene3D" id="1.20.120.1770">
    <property type="match status" value="1"/>
</dbReference>
<sequence length="170" mass="18664">MTIAMLAYKTVSGTRSFRKAVHLVLQALALCLSLIGFWAAFKFHNDKGIDNFYSLHSWLGLACLSLFSIQWCIGFVTFWYPGGARNTRATLLPWHVFLGIYIYGLAIATAATGILEKLTFLQVNNVISRYSTEALLVNLLGILIVGLGGIIILAVVSPSIHKGDPFRASE</sequence>
<feature type="transmembrane region" description="Helical" evidence="11">
    <location>
        <begin position="92"/>
        <end position="115"/>
    </location>
</feature>
<keyword evidence="8 11" id="KW-1133">Transmembrane helix</keyword>
<dbReference type="HOGENOM" id="CLU_069712_0_0_1"/>
<dbReference type="SMART" id="SM00665">
    <property type="entry name" value="B561"/>
    <property type="match status" value="1"/>
</dbReference>
<evidence type="ECO:0000313" key="14">
    <source>
        <dbReference type="Proteomes" id="UP000017836"/>
    </source>
</evidence>
<dbReference type="Pfam" id="PF03188">
    <property type="entry name" value="Cytochrom_B561"/>
    <property type="match status" value="1"/>
</dbReference>
<name>W1PTG2_AMBTC</name>
<dbReference type="OMA" id="KFHNERE"/>
<evidence type="ECO:0000259" key="12">
    <source>
        <dbReference type="PROSITE" id="PS50939"/>
    </source>
</evidence>
<evidence type="ECO:0000256" key="4">
    <source>
        <dbReference type="ARBA" id="ARBA00022617"/>
    </source>
</evidence>
<feature type="domain" description="Cytochrome b561" evidence="12">
    <location>
        <begin position="1"/>
        <end position="156"/>
    </location>
</feature>
<dbReference type="FunFam" id="1.20.120.1770:FF:000001">
    <property type="entry name" value="Cytochrome b reductase 1"/>
    <property type="match status" value="1"/>
</dbReference>
<dbReference type="GO" id="GO:0000293">
    <property type="term" value="F:ferric-chelate reductase activity"/>
    <property type="evidence" value="ECO:0007669"/>
    <property type="project" value="EnsemblPlants"/>
</dbReference>
<dbReference type="PANTHER" id="PTHR10106:SF0">
    <property type="entry name" value="LD36721P"/>
    <property type="match status" value="1"/>
</dbReference>
<keyword evidence="7" id="KW-0249">Electron transport</keyword>
<evidence type="ECO:0000256" key="8">
    <source>
        <dbReference type="ARBA" id="ARBA00022989"/>
    </source>
</evidence>
<dbReference type="GO" id="GO:0016020">
    <property type="term" value="C:membrane"/>
    <property type="evidence" value="ECO:0007669"/>
    <property type="project" value="UniProtKB-SubCell"/>
</dbReference>
<keyword evidence="5 11" id="KW-0812">Transmembrane</keyword>
<feature type="transmembrane region" description="Helical" evidence="11">
    <location>
        <begin position="20"/>
        <end position="41"/>
    </location>
</feature>
<evidence type="ECO:0000256" key="6">
    <source>
        <dbReference type="ARBA" id="ARBA00022723"/>
    </source>
</evidence>
<keyword evidence="6" id="KW-0479">Metal-binding</keyword>
<dbReference type="AlphaFoldDB" id="W1PTG2"/>
<dbReference type="GO" id="GO:0019852">
    <property type="term" value="P:L-ascorbic acid metabolic process"/>
    <property type="evidence" value="ECO:0007669"/>
    <property type="project" value="EnsemblPlants"/>
</dbReference>
<evidence type="ECO:0000256" key="1">
    <source>
        <dbReference type="ARBA" id="ARBA00001970"/>
    </source>
</evidence>
<keyword evidence="3" id="KW-0813">Transport</keyword>
<keyword evidence="4" id="KW-0349">Heme</keyword>
<evidence type="ECO:0000256" key="5">
    <source>
        <dbReference type="ARBA" id="ARBA00022692"/>
    </source>
</evidence>
<dbReference type="PANTHER" id="PTHR10106">
    <property type="entry name" value="CYTOCHROME B561-RELATED"/>
    <property type="match status" value="1"/>
</dbReference>
<proteinExistence type="predicted"/>
<feature type="transmembrane region" description="Helical" evidence="11">
    <location>
        <begin position="135"/>
        <end position="156"/>
    </location>
</feature>
<dbReference type="GO" id="GO:0046872">
    <property type="term" value="F:metal ion binding"/>
    <property type="evidence" value="ECO:0007669"/>
    <property type="project" value="UniProtKB-KW"/>
</dbReference>
<evidence type="ECO:0000256" key="10">
    <source>
        <dbReference type="ARBA" id="ARBA00023136"/>
    </source>
</evidence>
<dbReference type="EMBL" id="KI392710">
    <property type="protein sequence ID" value="ERN11333.1"/>
    <property type="molecule type" value="Genomic_DNA"/>
</dbReference>
<evidence type="ECO:0000256" key="3">
    <source>
        <dbReference type="ARBA" id="ARBA00022448"/>
    </source>
</evidence>
<evidence type="ECO:0000256" key="7">
    <source>
        <dbReference type="ARBA" id="ARBA00022982"/>
    </source>
</evidence>
<reference evidence="14" key="1">
    <citation type="journal article" date="2013" name="Science">
        <title>The Amborella genome and the evolution of flowering plants.</title>
        <authorList>
            <consortium name="Amborella Genome Project"/>
        </authorList>
    </citation>
    <scope>NUCLEOTIDE SEQUENCE [LARGE SCALE GENOMIC DNA]</scope>
</reference>
<keyword evidence="14" id="KW-1185">Reference proteome</keyword>
<evidence type="ECO:0000256" key="9">
    <source>
        <dbReference type="ARBA" id="ARBA00023004"/>
    </source>
</evidence>
<comment type="subcellular location">
    <subcellularLocation>
        <location evidence="2">Membrane</location>
        <topology evidence="2">Multi-pass membrane protein</topology>
    </subcellularLocation>
</comment>
<evidence type="ECO:0000256" key="11">
    <source>
        <dbReference type="SAM" id="Phobius"/>
    </source>
</evidence>
<evidence type="ECO:0000256" key="2">
    <source>
        <dbReference type="ARBA" id="ARBA00004141"/>
    </source>
</evidence>
<comment type="cofactor">
    <cofactor evidence="1">
        <name>heme b</name>
        <dbReference type="ChEBI" id="CHEBI:60344"/>
    </cofactor>
</comment>
<dbReference type="Gramene" id="ERN11333">
    <property type="protein sequence ID" value="ERN11333"/>
    <property type="gene ID" value="AMTR_s00024p00250430"/>
</dbReference>
<dbReference type="CDD" id="cd08766">
    <property type="entry name" value="Cyt_b561_ACYB-1_like"/>
    <property type="match status" value="1"/>
</dbReference>
<organism evidence="13 14">
    <name type="scientific">Amborella trichopoda</name>
    <dbReference type="NCBI Taxonomy" id="13333"/>
    <lineage>
        <taxon>Eukaryota</taxon>
        <taxon>Viridiplantae</taxon>
        <taxon>Streptophyta</taxon>
        <taxon>Embryophyta</taxon>
        <taxon>Tracheophyta</taxon>
        <taxon>Spermatophyta</taxon>
        <taxon>Magnoliopsida</taxon>
        <taxon>Amborellales</taxon>
        <taxon>Amborellaceae</taxon>
        <taxon>Amborella</taxon>
    </lineage>
</organism>
<dbReference type="GO" id="GO:0016491">
    <property type="term" value="F:oxidoreductase activity"/>
    <property type="evidence" value="ECO:0000318"/>
    <property type="project" value="GO_Central"/>
</dbReference>
<keyword evidence="9" id="KW-0408">Iron</keyword>
<dbReference type="PROSITE" id="PS50939">
    <property type="entry name" value="CYTOCHROME_B561"/>
    <property type="match status" value="1"/>
</dbReference>
<protein>
    <recommendedName>
        <fullName evidence="12">Cytochrome b561 domain-containing protein</fullName>
    </recommendedName>
</protein>
<feature type="transmembrane region" description="Helical" evidence="11">
    <location>
        <begin position="53"/>
        <end position="80"/>
    </location>
</feature>
<keyword evidence="10 11" id="KW-0472">Membrane</keyword>
<dbReference type="InterPro" id="IPR006593">
    <property type="entry name" value="Cyt_b561/ferric_Rdtase_TM"/>
</dbReference>
<gene>
    <name evidence="13" type="ORF">AMTR_s00024p00250430</name>
</gene>
<accession>W1PTG2</accession>
<evidence type="ECO:0000313" key="13">
    <source>
        <dbReference type="EMBL" id="ERN11333.1"/>
    </source>
</evidence>
<dbReference type="STRING" id="13333.W1PTG2"/>
<dbReference type="InterPro" id="IPR043205">
    <property type="entry name" value="CYB561/CYBRD1-like"/>
</dbReference>